<keyword evidence="3" id="KW-1185">Reference proteome</keyword>
<dbReference type="GO" id="GO:0071949">
    <property type="term" value="F:FAD binding"/>
    <property type="evidence" value="ECO:0007669"/>
    <property type="project" value="InterPro"/>
</dbReference>
<sequence>MYNLYVRISIICGALSTSYFVNQYFEETYFRRLRFIRKLARTYFKKDDGTELFDDQIIGNVVARSDGMHLHFGNMKQYVAQKFSTPTAIIYVQKVEAIKKIVQKAAKYGFKVTTMDVDSIEDYKQQLQNNLNLSQKEIKRLTYCKFPFLIINLRKVQHKEYDQQTQIVKVGVGNRVQDVNQFLAQYGRRIPLSGQQRLFTILSDNSTPLDSVEYDNLNQIVTGLVAISPTSHQLQTESPTASPIINQLFIGQQHRFGIVYEVSLKTESLELPVKQEINLDKKFISKTNLYYLFDSLIKLSQQQRQKIQFLYDCNSNQYKIIQQGTQNLPDLKQTLDNVVDKYVTRQLWNHNSNKQTNNNINHNSNKQTNNINHNNNLNEEMTLQLKYQLSSQQLLSCLLQLKELQLKQQQQQFLVQVDFKTGFLTVNINNHLPSNEKLQMVKSFTHYISNRKGRFIQCNDKLINRMLKLETYPMELGLNSMRLEHQFAELIDKNQVMFHEFLQHTELDEQIS</sequence>
<dbReference type="OrthoDB" id="295113at2759"/>
<dbReference type="AlphaFoldDB" id="A0A8S1T2C4"/>
<dbReference type="EMBL" id="CAJJDP010000020">
    <property type="protein sequence ID" value="CAD8147465.1"/>
    <property type="molecule type" value="Genomic_DNA"/>
</dbReference>
<accession>A0A8S1T2C4</accession>
<name>A0A8S1T2C4_PAROT</name>
<evidence type="ECO:0000259" key="1">
    <source>
        <dbReference type="PROSITE" id="PS51387"/>
    </source>
</evidence>
<protein>
    <recommendedName>
        <fullName evidence="1">FAD-binding PCMH-type domain-containing protein</fullName>
    </recommendedName>
</protein>
<organism evidence="2 3">
    <name type="scientific">Paramecium octaurelia</name>
    <dbReference type="NCBI Taxonomy" id="43137"/>
    <lineage>
        <taxon>Eukaryota</taxon>
        <taxon>Sar</taxon>
        <taxon>Alveolata</taxon>
        <taxon>Ciliophora</taxon>
        <taxon>Intramacronucleata</taxon>
        <taxon>Oligohymenophorea</taxon>
        <taxon>Peniculida</taxon>
        <taxon>Parameciidae</taxon>
        <taxon>Paramecium</taxon>
    </lineage>
</organism>
<dbReference type="Proteomes" id="UP000683925">
    <property type="component" value="Unassembled WGS sequence"/>
</dbReference>
<gene>
    <name evidence="2" type="ORF">POCTA_138.1.T0200015</name>
</gene>
<feature type="domain" description="FAD-binding PCMH-type" evidence="1">
    <location>
        <begin position="82"/>
        <end position="269"/>
    </location>
</feature>
<dbReference type="InterPro" id="IPR016166">
    <property type="entry name" value="FAD-bd_PCMH"/>
</dbReference>
<dbReference type="OMA" id="GRFIQCN"/>
<comment type="caution">
    <text evidence="2">The sequence shown here is derived from an EMBL/GenBank/DDBJ whole genome shotgun (WGS) entry which is preliminary data.</text>
</comment>
<evidence type="ECO:0000313" key="3">
    <source>
        <dbReference type="Proteomes" id="UP000683925"/>
    </source>
</evidence>
<proteinExistence type="predicted"/>
<dbReference type="PROSITE" id="PS51387">
    <property type="entry name" value="FAD_PCMH"/>
    <property type="match status" value="1"/>
</dbReference>
<reference evidence="2" key="1">
    <citation type="submission" date="2021-01" db="EMBL/GenBank/DDBJ databases">
        <authorList>
            <consortium name="Genoscope - CEA"/>
            <person name="William W."/>
        </authorList>
    </citation>
    <scope>NUCLEOTIDE SEQUENCE</scope>
</reference>
<evidence type="ECO:0000313" key="2">
    <source>
        <dbReference type="EMBL" id="CAD8147465.1"/>
    </source>
</evidence>